<dbReference type="GO" id="GO:0046872">
    <property type="term" value="F:metal ion binding"/>
    <property type="evidence" value="ECO:0007669"/>
    <property type="project" value="UniProtKB-KW"/>
</dbReference>
<evidence type="ECO:0000256" key="1">
    <source>
        <dbReference type="ARBA" id="ARBA00022723"/>
    </source>
</evidence>
<dbReference type="GO" id="GO:0016787">
    <property type="term" value="F:hydrolase activity"/>
    <property type="evidence" value="ECO:0007669"/>
    <property type="project" value="UniProtKB-KW"/>
</dbReference>
<name>A0A542TI26_9ACTN</name>
<evidence type="ECO:0000313" key="6">
    <source>
        <dbReference type="EMBL" id="TQK86485.1"/>
    </source>
</evidence>
<protein>
    <submittedName>
        <fullName evidence="6">3',5'-cyclic AMP phosphodiesterase CpdA</fullName>
    </submittedName>
</protein>
<evidence type="ECO:0000259" key="5">
    <source>
        <dbReference type="Pfam" id="PF00149"/>
    </source>
</evidence>
<comment type="similarity">
    <text evidence="4">Belongs to the cyclic nucleotide phosphodiesterase class-III family.</text>
</comment>
<evidence type="ECO:0000256" key="2">
    <source>
        <dbReference type="ARBA" id="ARBA00022801"/>
    </source>
</evidence>
<organism evidence="6 7">
    <name type="scientific">Streptomyces puniciscabiei</name>
    <dbReference type="NCBI Taxonomy" id="164348"/>
    <lineage>
        <taxon>Bacteria</taxon>
        <taxon>Bacillati</taxon>
        <taxon>Actinomycetota</taxon>
        <taxon>Actinomycetes</taxon>
        <taxon>Kitasatosporales</taxon>
        <taxon>Streptomycetaceae</taxon>
        <taxon>Streptomyces</taxon>
    </lineage>
</organism>
<dbReference type="Pfam" id="PF00149">
    <property type="entry name" value="Metallophos"/>
    <property type="match status" value="1"/>
</dbReference>
<dbReference type="Gene3D" id="3.60.21.10">
    <property type="match status" value="1"/>
</dbReference>
<sequence>MRILHLSDTHLDRAGGPDADGADGTAALRRMLAELEHLRDLDAVVVTGDVADDGSREAYVRTRDLLGGYARDRGARVFYTTGNHDERGAFASVLGSGHEDPDAVCEGPEGERAAATTLGGWRLVTLDTLVPGKGYGRLSRAQLHWLRDILATPAADGTVLAFHHPPIALDVEVQRALGLDNAQELADTIRGTDVGLVLCGHFHLQLLGRLEQATVWVTPGVVSRVDLTARPGTERAVHGPSASLVQLGTPHGPLIHTLHARDPRLGETVYEADAEEMREVIERLGPGRESVKAVRMP</sequence>
<reference evidence="6 7" key="1">
    <citation type="submission" date="2019-06" db="EMBL/GenBank/DDBJ databases">
        <title>Sequencing the genomes of 1000 actinobacteria strains.</title>
        <authorList>
            <person name="Klenk H.-P."/>
        </authorList>
    </citation>
    <scope>NUCLEOTIDE SEQUENCE [LARGE SCALE GENOMIC DNA]</scope>
    <source>
        <strain evidence="6 7">DSM 41929</strain>
    </source>
</reference>
<feature type="domain" description="Calcineurin-like phosphoesterase" evidence="5">
    <location>
        <begin position="1"/>
        <end position="203"/>
    </location>
</feature>
<dbReference type="SUPFAM" id="SSF56300">
    <property type="entry name" value="Metallo-dependent phosphatases"/>
    <property type="match status" value="1"/>
</dbReference>
<dbReference type="InterPro" id="IPR004843">
    <property type="entry name" value="Calcineurin-like_PHP"/>
</dbReference>
<keyword evidence="7" id="KW-1185">Reference proteome</keyword>
<dbReference type="AlphaFoldDB" id="A0A542TI26"/>
<dbReference type="InterPro" id="IPR050884">
    <property type="entry name" value="CNP_phosphodiesterase-III"/>
</dbReference>
<evidence type="ECO:0000256" key="3">
    <source>
        <dbReference type="ARBA" id="ARBA00023004"/>
    </source>
</evidence>
<keyword evidence="3" id="KW-0408">Iron</keyword>
<dbReference type="PANTHER" id="PTHR42988:SF2">
    <property type="entry name" value="CYCLIC NUCLEOTIDE PHOSPHODIESTERASE CBUA0032-RELATED"/>
    <property type="match status" value="1"/>
</dbReference>
<keyword evidence="2" id="KW-0378">Hydrolase</keyword>
<dbReference type="PANTHER" id="PTHR42988">
    <property type="entry name" value="PHOSPHOHYDROLASE"/>
    <property type="match status" value="1"/>
</dbReference>
<dbReference type="RefSeq" id="WP_055703939.1">
    <property type="nucleotide sequence ID" value="NZ_JBPJFI010000001.1"/>
</dbReference>
<proteinExistence type="inferred from homology"/>
<gene>
    <name evidence="6" type="ORF">FB563_6620</name>
</gene>
<accession>A0A542TI26</accession>
<dbReference type="EMBL" id="VFNX01000002">
    <property type="protein sequence ID" value="TQK86485.1"/>
    <property type="molecule type" value="Genomic_DNA"/>
</dbReference>
<dbReference type="InterPro" id="IPR029052">
    <property type="entry name" value="Metallo-depent_PP-like"/>
</dbReference>
<evidence type="ECO:0000256" key="4">
    <source>
        <dbReference type="ARBA" id="ARBA00025742"/>
    </source>
</evidence>
<dbReference type="Proteomes" id="UP000318103">
    <property type="component" value="Unassembled WGS sequence"/>
</dbReference>
<comment type="caution">
    <text evidence="6">The sequence shown here is derived from an EMBL/GenBank/DDBJ whole genome shotgun (WGS) entry which is preliminary data.</text>
</comment>
<dbReference type="OrthoDB" id="5241795at2"/>
<evidence type="ECO:0000313" key="7">
    <source>
        <dbReference type="Proteomes" id="UP000318103"/>
    </source>
</evidence>
<keyword evidence="1" id="KW-0479">Metal-binding</keyword>